<evidence type="ECO:0000313" key="2">
    <source>
        <dbReference type="EMBL" id="AIY67123.1"/>
    </source>
</evidence>
<dbReference type="PROSITE" id="PS51257">
    <property type="entry name" value="PROKAR_LIPOPROTEIN"/>
    <property type="match status" value="1"/>
</dbReference>
<keyword evidence="3" id="KW-1185">Reference proteome</keyword>
<keyword evidence="1" id="KW-1133">Transmembrane helix</keyword>
<sequence length="132" mass="14854">MSKTTLIFILLFIVSCCGLLLLIDAPMLQYSHEFLWHVPYRSFFIMLILVLISSIGKILAGQSLFEQGIANLGLYGALSWFPVSLIFSGNVRNIFSASSLVTYDTWLIFSFIPIMCTLLLGCLALIKYLFNN</sequence>
<reference evidence="2 3" key="1">
    <citation type="submission" date="2014-11" db="EMBL/GenBank/DDBJ databases">
        <title>Complete Genome Sequence of Pseudoalteromonas sp. Strain OCN003 Isolated from Kaneohe Bay, Oahu, Hawaii.</title>
        <authorList>
            <person name="Beurmann S."/>
            <person name="Videau P."/>
            <person name="Ushijima B."/>
            <person name="Smith A.M."/>
            <person name="Aeby G.S."/>
            <person name="Callahan S.M."/>
            <person name="Belcaid M."/>
        </authorList>
    </citation>
    <scope>NUCLEOTIDE SEQUENCE [LARGE SCALE GENOMIC DNA]</scope>
    <source>
        <strain evidence="2 3">OCN003</strain>
    </source>
</reference>
<feature type="transmembrane region" description="Helical" evidence="1">
    <location>
        <begin position="40"/>
        <end position="60"/>
    </location>
</feature>
<organism evidence="2 3">
    <name type="scientific">Pseudoalteromonas piratica</name>
    <dbReference type="NCBI Taxonomy" id="1348114"/>
    <lineage>
        <taxon>Bacteria</taxon>
        <taxon>Pseudomonadati</taxon>
        <taxon>Pseudomonadota</taxon>
        <taxon>Gammaproteobacteria</taxon>
        <taxon>Alteromonadales</taxon>
        <taxon>Pseudoalteromonadaceae</taxon>
        <taxon>Pseudoalteromonas</taxon>
    </lineage>
</organism>
<feature type="transmembrane region" description="Helical" evidence="1">
    <location>
        <begin position="107"/>
        <end position="130"/>
    </location>
</feature>
<dbReference type="KEGG" id="pseo:OM33_18825"/>
<evidence type="ECO:0000256" key="1">
    <source>
        <dbReference type="SAM" id="Phobius"/>
    </source>
</evidence>
<dbReference type="STRING" id="1348114.OM33_18825"/>
<dbReference type="HOGENOM" id="CLU_1915306_0_0_6"/>
<name>A0A0A7EKT1_9GAMM</name>
<dbReference type="eggNOG" id="ENOG5034AHE">
    <property type="taxonomic scope" value="Bacteria"/>
</dbReference>
<accession>A0A0A7EKT1</accession>
<dbReference type="AlphaFoldDB" id="A0A0A7EKT1"/>
<keyword evidence="1" id="KW-0472">Membrane</keyword>
<feature type="transmembrane region" description="Helical" evidence="1">
    <location>
        <begin position="7"/>
        <end position="28"/>
    </location>
</feature>
<proteinExistence type="predicted"/>
<protein>
    <submittedName>
        <fullName evidence="2">Uncharacterized protein</fullName>
    </submittedName>
</protein>
<dbReference type="Proteomes" id="UP000030341">
    <property type="component" value="Chromosome 2"/>
</dbReference>
<evidence type="ECO:0000313" key="3">
    <source>
        <dbReference type="Proteomes" id="UP000030341"/>
    </source>
</evidence>
<keyword evidence="1" id="KW-0812">Transmembrane</keyword>
<feature type="transmembrane region" description="Helical" evidence="1">
    <location>
        <begin position="72"/>
        <end position="95"/>
    </location>
</feature>
<dbReference type="EMBL" id="CP009889">
    <property type="protein sequence ID" value="AIY67123.1"/>
    <property type="molecule type" value="Genomic_DNA"/>
</dbReference>
<gene>
    <name evidence="2" type="ORF">OM33_18825</name>
</gene>